<dbReference type="SMART" id="SM00347">
    <property type="entry name" value="HTH_MARR"/>
    <property type="match status" value="1"/>
</dbReference>
<dbReference type="Gene3D" id="1.10.10.10">
    <property type="entry name" value="Winged helix-like DNA-binding domain superfamily/Winged helix DNA-binding domain"/>
    <property type="match status" value="1"/>
</dbReference>
<dbReference type="InterPro" id="IPR000835">
    <property type="entry name" value="HTH_MarR-typ"/>
</dbReference>
<evidence type="ECO:0000256" key="2">
    <source>
        <dbReference type="ARBA" id="ARBA00023125"/>
    </source>
</evidence>
<feature type="domain" description="HTH marR-type" evidence="4">
    <location>
        <begin position="56"/>
        <end position="190"/>
    </location>
</feature>
<dbReference type="Pfam" id="PF12802">
    <property type="entry name" value="MarR_2"/>
    <property type="match status" value="1"/>
</dbReference>
<protein>
    <recommendedName>
        <fullName evidence="4">HTH marR-type domain-containing protein</fullName>
    </recommendedName>
</protein>
<comment type="caution">
    <text evidence="5">The sequence shown here is derived from an EMBL/GenBank/DDBJ whole genome shotgun (WGS) entry which is preliminary data.</text>
</comment>
<dbReference type="PANTHER" id="PTHR33164">
    <property type="entry name" value="TRANSCRIPTIONAL REGULATOR, MARR FAMILY"/>
    <property type="match status" value="1"/>
</dbReference>
<dbReference type="InterPro" id="IPR039422">
    <property type="entry name" value="MarR/SlyA-like"/>
</dbReference>
<keyword evidence="6" id="KW-1185">Reference proteome</keyword>
<dbReference type="InterPro" id="IPR036390">
    <property type="entry name" value="WH_DNA-bd_sf"/>
</dbReference>
<evidence type="ECO:0000313" key="6">
    <source>
        <dbReference type="Proteomes" id="UP001500979"/>
    </source>
</evidence>
<dbReference type="PROSITE" id="PS50995">
    <property type="entry name" value="HTH_MARR_2"/>
    <property type="match status" value="1"/>
</dbReference>
<name>A0ABN3VNU1_9PSEU</name>
<dbReference type="InterPro" id="IPR036388">
    <property type="entry name" value="WH-like_DNA-bd_sf"/>
</dbReference>
<evidence type="ECO:0000256" key="3">
    <source>
        <dbReference type="ARBA" id="ARBA00023163"/>
    </source>
</evidence>
<gene>
    <name evidence="5" type="ORF">GCM10010470_58770</name>
</gene>
<dbReference type="SUPFAM" id="SSF46785">
    <property type="entry name" value="Winged helix' DNA-binding domain"/>
    <property type="match status" value="1"/>
</dbReference>
<keyword evidence="1" id="KW-0805">Transcription regulation</keyword>
<dbReference type="PROSITE" id="PS01117">
    <property type="entry name" value="HTH_MARR_1"/>
    <property type="match status" value="1"/>
</dbReference>
<accession>A0ABN3VNU1</accession>
<proteinExistence type="predicted"/>
<dbReference type="PANTHER" id="PTHR33164:SF57">
    <property type="entry name" value="MARR-FAMILY TRANSCRIPTIONAL REGULATOR"/>
    <property type="match status" value="1"/>
</dbReference>
<keyword evidence="3" id="KW-0804">Transcription</keyword>
<evidence type="ECO:0000313" key="5">
    <source>
        <dbReference type="EMBL" id="GAA2815552.1"/>
    </source>
</evidence>
<reference evidence="5 6" key="1">
    <citation type="journal article" date="2019" name="Int. J. Syst. Evol. Microbiol.">
        <title>The Global Catalogue of Microorganisms (GCM) 10K type strain sequencing project: providing services to taxonomists for standard genome sequencing and annotation.</title>
        <authorList>
            <consortium name="The Broad Institute Genomics Platform"/>
            <consortium name="The Broad Institute Genome Sequencing Center for Infectious Disease"/>
            <person name="Wu L."/>
            <person name="Ma J."/>
        </authorList>
    </citation>
    <scope>NUCLEOTIDE SEQUENCE [LARGE SCALE GENOMIC DNA]</scope>
    <source>
        <strain evidence="5 6">JCM 9383</strain>
    </source>
</reference>
<dbReference type="Proteomes" id="UP001500979">
    <property type="component" value="Unassembled WGS sequence"/>
</dbReference>
<evidence type="ECO:0000259" key="4">
    <source>
        <dbReference type="PROSITE" id="PS50995"/>
    </source>
</evidence>
<dbReference type="InterPro" id="IPR023187">
    <property type="entry name" value="Tscrpt_reg_MarR-type_CS"/>
</dbReference>
<organism evidence="5 6">
    <name type="scientific">Saccharopolyspora taberi</name>
    <dbReference type="NCBI Taxonomy" id="60895"/>
    <lineage>
        <taxon>Bacteria</taxon>
        <taxon>Bacillati</taxon>
        <taxon>Actinomycetota</taxon>
        <taxon>Actinomycetes</taxon>
        <taxon>Pseudonocardiales</taxon>
        <taxon>Pseudonocardiaceae</taxon>
        <taxon>Saccharopolyspora</taxon>
    </lineage>
</organism>
<dbReference type="EMBL" id="BAAAUX010000029">
    <property type="protein sequence ID" value="GAA2815552.1"/>
    <property type="molecule type" value="Genomic_DNA"/>
</dbReference>
<evidence type="ECO:0000256" key="1">
    <source>
        <dbReference type="ARBA" id="ARBA00023015"/>
    </source>
</evidence>
<sequence length="192" mass="21355">MAGDLPKPDISQDTVCGAAESAAVSADSGRVVIEQEQARSAGGGVRDEGIDRRTAAEAIERELVMMFRRARNVSSMVAEQVHPDLDPASYSLLLMVDEHGPLRGMDVADRTRLDKSTVSRQIATLVELDLLERVPDPDDGRARRIQLSELGRARLEQVRNQRRRHLHGQFASWTTQDLKDMARLLNKLNGMM</sequence>
<keyword evidence="2" id="KW-0238">DNA-binding</keyword>